<name>L0E1B5_THIND</name>
<evidence type="ECO:0000313" key="4">
    <source>
        <dbReference type="Proteomes" id="UP000010809"/>
    </source>
</evidence>
<dbReference type="RefSeq" id="WP_015260094.1">
    <property type="nucleotide sequence ID" value="NC_019902.2"/>
</dbReference>
<sequence length="51" mass="5498">MHLDTFTLMGIVAAVAISAFVVRLIAREADGARGRADYSDHVNDDNAVVRP</sequence>
<keyword evidence="4" id="KW-1185">Reference proteome</keyword>
<dbReference type="KEGG" id="tni:TVNIR_3359"/>
<keyword evidence="2" id="KW-1133">Transmembrane helix</keyword>
<dbReference type="AlphaFoldDB" id="L0E1B5"/>
<accession>L0E1B5</accession>
<protein>
    <submittedName>
        <fullName evidence="3">Uncharacterized protein</fullName>
    </submittedName>
</protein>
<dbReference type="EMBL" id="CP003989">
    <property type="protein sequence ID" value="AGA34995.1"/>
    <property type="molecule type" value="Genomic_DNA"/>
</dbReference>
<organism evidence="3 4">
    <name type="scientific">Thioalkalivibrio nitratireducens (strain DSM 14787 / UNIQEM 213 / ALEN2)</name>
    <dbReference type="NCBI Taxonomy" id="1255043"/>
    <lineage>
        <taxon>Bacteria</taxon>
        <taxon>Pseudomonadati</taxon>
        <taxon>Pseudomonadota</taxon>
        <taxon>Gammaproteobacteria</taxon>
        <taxon>Chromatiales</taxon>
        <taxon>Ectothiorhodospiraceae</taxon>
        <taxon>Thioalkalivibrio</taxon>
    </lineage>
</organism>
<feature type="region of interest" description="Disordered" evidence="1">
    <location>
        <begin position="31"/>
        <end position="51"/>
    </location>
</feature>
<evidence type="ECO:0000256" key="1">
    <source>
        <dbReference type="SAM" id="MobiDB-lite"/>
    </source>
</evidence>
<dbReference type="Proteomes" id="UP000010809">
    <property type="component" value="Chromosome"/>
</dbReference>
<dbReference type="HOGENOM" id="CLU_3085795_0_0_6"/>
<feature type="compositionally biased region" description="Basic and acidic residues" evidence="1">
    <location>
        <begin position="31"/>
        <end position="44"/>
    </location>
</feature>
<keyword evidence="2" id="KW-0472">Membrane</keyword>
<gene>
    <name evidence="3" type="ordered locus">TVNIR_3359</name>
</gene>
<proteinExistence type="predicted"/>
<reference evidence="3" key="1">
    <citation type="submission" date="2015-12" db="EMBL/GenBank/DDBJ databases">
        <authorList>
            <person name="Tikhonova T.V."/>
            <person name="Pavlov A.R."/>
            <person name="Beletsky A.V."/>
            <person name="Mardanov A.V."/>
            <person name="Sorokin D.Y."/>
            <person name="Ravin N.V."/>
            <person name="Popov V.O."/>
        </authorList>
    </citation>
    <scope>NUCLEOTIDE SEQUENCE</scope>
    <source>
        <strain evidence="3">DSM 14787</strain>
    </source>
</reference>
<evidence type="ECO:0000313" key="3">
    <source>
        <dbReference type="EMBL" id="AGA34995.1"/>
    </source>
</evidence>
<keyword evidence="2" id="KW-0812">Transmembrane</keyword>
<evidence type="ECO:0000256" key="2">
    <source>
        <dbReference type="SAM" id="Phobius"/>
    </source>
</evidence>
<dbReference type="PATRIC" id="fig|1255043.3.peg.3389"/>
<feature type="transmembrane region" description="Helical" evidence="2">
    <location>
        <begin position="6"/>
        <end position="26"/>
    </location>
</feature>